<evidence type="ECO:0000256" key="1">
    <source>
        <dbReference type="SAM" id="Phobius"/>
    </source>
</evidence>
<keyword evidence="4" id="KW-1185">Reference proteome</keyword>
<name>A0A067K610_JATCU</name>
<protein>
    <submittedName>
        <fullName evidence="3">Uncharacterized protein</fullName>
    </submittedName>
</protein>
<dbReference type="Proteomes" id="UP000027138">
    <property type="component" value="Unassembled WGS sequence"/>
</dbReference>
<feature type="chain" id="PRO_5001639268" evidence="2">
    <location>
        <begin position="27"/>
        <end position="89"/>
    </location>
</feature>
<gene>
    <name evidence="3" type="ORF">JCGZ_15222</name>
</gene>
<dbReference type="EMBL" id="KK914608">
    <property type="protein sequence ID" value="KDP31666.1"/>
    <property type="molecule type" value="Genomic_DNA"/>
</dbReference>
<sequence length="89" mass="10277">MAAPSRTRFFRSFTRMLVLFVEEARGLVVNDCVDLAGLIERYLDPLDFVDLEFQRYKTQALVLYLLCTRILIGFSWLGQLEGGRPSRSD</sequence>
<accession>A0A067K610</accession>
<reference evidence="3 4" key="1">
    <citation type="journal article" date="2014" name="PLoS ONE">
        <title>Global Analysis of Gene Expression Profiles in Physic Nut (Jatropha curcas L.) Seedlings Exposed to Salt Stress.</title>
        <authorList>
            <person name="Zhang L."/>
            <person name="Zhang C."/>
            <person name="Wu P."/>
            <person name="Chen Y."/>
            <person name="Li M."/>
            <person name="Jiang H."/>
            <person name="Wu G."/>
        </authorList>
    </citation>
    <scope>NUCLEOTIDE SEQUENCE [LARGE SCALE GENOMIC DNA]</scope>
    <source>
        <strain evidence="4">cv. GZQX0401</strain>
        <tissue evidence="3">Young leaves</tissue>
    </source>
</reference>
<evidence type="ECO:0000313" key="4">
    <source>
        <dbReference type="Proteomes" id="UP000027138"/>
    </source>
</evidence>
<proteinExistence type="predicted"/>
<keyword evidence="1" id="KW-1133">Transmembrane helix</keyword>
<evidence type="ECO:0000256" key="2">
    <source>
        <dbReference type="SAM" id="SignalP"/>
    </source>
</evidence>
<keyword evidence="2" id="KW-0732">Signal</keyword>
<organism evidence="3 4">
    <name type="scientific">Jatropha curcas</name>
    <name type="common">Barbados nut</name>
    <dbReference type="NCBI Taxonomy" id="180498"/>
    <lineage>
        <taxon>Eukaryota</taxon>
        <taxon>Viridiplantae</taxon>
        <taxon>Streptophyta</taxon>
        <taxon>Embryophyta</taxon>
        <taxon>Tracheophyta</taxon>
        <taxon>Spermatophyta</taxon>
        <taxon>Magnoliopsida</taxon>
        <taxon>eudicotyledons</taxon>
        <taxon>Gunneridae</taxon>
        <taxon>Pentapetalae</taxon>
        <taxon>rosids</taxon>
        <taxon>fabids</taxon>
        <taxon>Malpighiales</taxon>
        <taxon>Euphorbiaceae</taxon>
        <taxon>Crotonoideae</taxon>
        <taxon>Jatropheae</taxon>
        <taxon>Jatropha</taxon>
    </lineage>
</organism>
<dbReference type="AlphaFoldDB" id="A0A067K610"/>
<evidence type="ECO:0000313" key="3">
    <source>
        <dbReference type="EMBL" id="KDP31666.1"/>
    </source>
</evidence>
<keyword evidence="1" id="KW-0812">Transmembrane</keyword>
<feature type="transmembrane region" description="Helical" evidence="1">
    <location>
        <begin position="61"/>
        <end position="79"/>
    </location>
</feature>
<feature type="signal peptide" evidence="2">
    <location>
        <begin position="1"/>
        <end position="26"/>
    </location>
</feature>
<keyword evidence="1" id="KW-0472">Membrane</keyword>